<evidence type="ECO:0000256" key="3">
    <source>
        <dbReference type="ARBA" id="ARBA00012054"/>
    </source>
</evidence>
<gene>
    <name evidence="11" type="ORF">BOTBODRAFT_60421</name>
</gene>
<dbReference type="InParanoid" id="A0A067LWZ1"/>
<evidence type="ECO:0000256" key="8">
    <source>
        <dbReference type="ARBA" id="ARBA00029835"/>
    </source>
</evidence>
<dbReference type="OrthoDB" id="275177at2759"/>
<sequence>MGSVVSYITASLPSISIYPQPIEMSAEQKSDRDGEGSSPSQRSSSLIIVMGVSGAGKSTLGEALAKRLDRSTGKTIYIDADDLHTRSNVEKMARGEPLNDADREPWLTHVRATAGSALAAQDGGIVVVACSALKKYYRDILRGTYRPAAAGDPAPPHDPSALQKHSHPGHEPAHPDSFATYFVYISGTREMLMERISARKGHFMKANMLDSQLAALEVPDTAVVVPLQKTIPEQVDAALEGLKVKGLRFEEGGAEGGDGELDDLD</sequence>
<evidence type="ECO:0000256" key="2">
    <source>
        <dbReference type="ARBA" id="ARBA00008420"/>
    </source>
</evidence>
<evidence type="ECO:0000256" key="7">
    <source>
        <dbReference type="ARBA" id="ARBA00022840"/>
    </source>
</evidence>
<comment type="similarity">
    <text evidence="2">Belongs to the gluconokinase GntK/GntV family.</text>
</comment>
<organism evidence="11 12">
    <name type="scientific">Botryobasidium botryosum (strain FD-172 SS1)</name>
    <dbReference type="NCBI Taxonomy" id="930990"/>
    <lineage>
        <taxon>Eukaryota</taxon>
        <taxon>Fungi</taxon>
        <taxon>Dikarya</taxon>
        <taxon>Basidiomycota</taxon>
        <taxon>Agaricomycotina</taxon>
        <taxon>Agaricomycetes</taxon>
        <taxon>Cantharellales</taxon>
        <taxon>Botryobasidiaceae</taxon>
        <taxon>Botryobasidium</taxon>
    </lineage>
</organism>
<accession>A0A067LWZ1</accession>
<proteinExistence type="inferred from homology"/>
<feature type="region of interest" description="Disordered" evidence="10">
    <location>
        <begin position="148"/>
        <end position="174"/>
    </location>
</feature>
<keyword evidence="12" id="KW-1185">Reference proteome</keyword>
<dbReference type="SUPFAM" id="SSF52540">
    <property type="entry name" value="P-loop containing nucleoside triphosphate hydrolases"/>
    <property type="match status" value="1"/>
</dbReference>
<evidence type="ECO:0000313" key="11">
    <source>
        <dbReference type="EMBL" id="KDQ06805.1"/>
    </source>
</evidence>
<dbReference type="Proteomes" id="UP000027195">
    <property type="component" value="Unassembled WGS sequence"/>
</dbReference>
<dbReference type="EC" id="2.7.1.12" evidence="3"/>
<dbReference type="STRING" id="930990.A0A067LWZ1"/>
<evidence type="ECO:0000256" key="10">
    <source>
        <dbReference type="SAM" id="MobiDB-lite"/>
    </source>
</evidence>
<dbReference type="AlphaFoldDB" id="A0A067LWZ1"/>
<keyword evidence="6" id="KW-0418">Kinase</keyword>
<protein>
    <recommendedName>
        <fullName evidence="3">gluconokinase</fullName>
        <ecNumber evidence="3">2.7.1.12</ecNumber>
    </recommendedName>
    <alternativeName>
        <fullName evidence="8">Gluconate kinase</fullName>
    </alternativeName>
</protein>
<evidence type="ECO:0000313" key="12">
    <source>
        <dbReference type="Proteomes" id="UP000027195"/>
    </source>
</evidence>
<keyword evidence="5" id="KW-0547">Nucleotide-binding</keyword>
<dbReference type="Gene3D" id="3.40.50.300">
    <property type="entry name" value="P-loop containing nucleotide triphosphate hydrolases"/>
    <property type="match status" value="1"/>
</dbReference>
<dbReference type="EMBL" id="KL198123">
    <property type="protein sequence ID" value="KDQ06805.1"/>
    <property type="molecule type" value="Genomic_DNA"/>
</dbReference>
<evidence type="ECO:0000256" key="1">
    <source>
        <dbReference type="ARBA" id="ARBA00004875"/>
    </source>
</evidence>
<evidence type="ECO:0000256" key="4">
    <source>
        <dbReference type="ARBA" id="ARBA00022679"/>
    </source>
</evidence>
<dbReference type="CDD" id="cd02021">
    <property type="entry name" value="GntK"/>
    <property type="match status" value="1"/>
</dbReference>
<dbReference type="HOGENOM" id="CLU_077168_2_0_1"/>
<dbReference type="GO" id="GO:0005975">
    <property type="term" value="P:carbohydrate metabolic process"/>
    <property type="evidence" value="ECO:0007669"/>
    <property type="project" value="InterPro"/>
</dbReference>
<evidence type="ECO:0000256" key="5">
    <source>
        <dbReference type="ARBA" id="ARBA00022741"/>
    </source>
</evidence>
<dbReference type="InterPro" id="IPR006001">
    <property type="entry name" value="Therm_gnt_kin"/>
</dbReference>
<dbReference type="FunCoup" id="A0A067LWZ1">
    <property type="interactions" value="640"/>
</dbReference>
<name>A0A067LWZ1_BOTB1</name>
<evidence type="ECO:0000256" key="6">
    <source>
        <dbReference type="ARBA" id="ARBA00022777"/>
    </source>
</evidence>
<comment type="pathway">
    <text evidence="1">Carbohydrate acid metabolism; D-gluconate degradation.</text>
</comment>
<evidence type="ECO:0000256" key="9">
    <source>
        <dbReference type="ARBA" id="ARBA00048090"/>
    </source>
</evidence>
<dbReference type="InterPro" id="IPR027417">
    <property type="entry name" value="P-loop_NTPase"/>
</dbReference>
<dbReference type="GO" id="GO:0046316">
    <property type="term" value="F:gluconokinase activity"/>
    <property type="evidence" value="ECO:0007669"/>
    <property type="project" value="UniProtKB-EC"/>
</dbReference>
<comment type="catalytic activity">
    <reaction evidence="9">
        <text>D-gluconate + ATP = 6-phospho-D-gluconate + ADP + H(+)</text>
        <dbReference type="Rhea" id="RHEA:19433"/>
        <dbReference type="ChEBI" id="CHEBI:15378"/>
        <dbReference type="ChEBI" id="CHEBI:18391"/>
        <dbReference type="ChEBI" id="CHEBI:30616"/>
        <dbReference type="ChEBI" id="CHEBI:58759"/>
        <dbReference type="ChEBI" id="CHEBI:456216"/>
        <dbReference type="EC" id="2.7.1.12"/>
    </reaction>
</comment>
<keyword evidence="4" id="KW-0808">Transferase</keyword>
<dbReference type="GO" id="GO:0005524">
    <property type="term" value="F:ATP binding"/>
    <property type="evidence" value="ECO:0007669"/>
    <property type="project" value="UniProtKB-KW"/>
</dbReference>
<reference evidence="12" key="1">
    <citation type="journal article" date="2014" name="Proc. Natl. Acad. Sci. U.S.A.">
        <title>Extensive sampling of basidiomycete genomes demonstrates inadequacy of the white-rot/brown-rot paradigm for wood decay fungi.</title>
        <authorList>
            <person name="Riley R."/>
            <person name="Salamov A.A."/>
            <person name="Brown D.W."/>
            <person name="Nagy L.G."/>
            <person name="Floudas D."/>
            <person name="Held B.W."/>
            <person name="Levasseur A."/>
            <person name="Lombard V."/>
            <person name="Morin E."/>
            <person name="Otillar R."/>
            <person name="Lindquist E.A."/>
            <person name="Sun H."/>
            <person name="LaButti K.M."/>
            <person name="Schmutz J."/>
            <person name="Jabbour D."/>
            <person name="Luo H."/>
            <person name="Baker S.E."/>
            <person name="Pisabarro A.G."/>
            <person name="Walton J.D."/>
            <person name="Blanchette R.A."/>
            <person name="Henrissat B."/>
            <person name="Martin F."/>
            <person name="Cullen D."/>
            <person name="Hibbett D.S."/>
            <person name="Grigoriev I.V."/>
        </authorList>
    </citation>
    <scope>NUCLEOTIDE SEQUENCE [LARGE SCALE GENOMIC DNA]</scope>
    <source>
        <strain evidence="12">FD-172 SS1</strain>
    </source>
</reference>
<dbReference type="PANTHER" id="PTHR43442">
    <property type="entry name" value="GLUCONOKINASE-RELATED"/>
    <property type="match status" value="1"/>
</dbReference>
<dbReference type="GO" id="GO:0005737">
    <property type="term" value="C:cytoplasm"/>
    <property type="evidence" value="ECO:0007669"/>
    <property type="project" value="TreeGrafter"/>
</dbReference>
<dbReference type="PANTHER" id="PTHR43442:SF3">
    <property type="entry name" value="GLUCONOKINASE-RELATED"/>
    <property type="match status" value="1"/>
</dbReference>
<keyword evidence="7" id="KW-0067">ATP-binding</keyword>
<dbReference type="Pfam" id="PF13671">
    <property type="entry name" value="AAA_33"/>
    <property type="match status" value="1"/>
</dbReference>
<dbReference type="UniPathway" id="UPA00792"/>